<dbReference type="CDD" id="cd18773">
    <property type="entry name" value="PDC1_HK_sensor"/>
    <property type="match status" value="1"/>
</dbReference>
<dbReference type="PROSITE" id="PS50109">
    <property type="entry name" value="HIS_KIN"/>
    <property type="match status" value="1"/>
</dbReference>
<dbReference type="InterPro" id="IPR003594">
    <property type="entry name" value="HATPase_dom"/>
</dbReference>
<keyword evidence="7" id="KW-1133">Transmembrane helix</keyword>
<dbReference type="GO" id="GO:0005524">
    <property type="term" value="F:ATP binding"/>
    <property type="evidence" value="ECO:0007669"/>
    <property type="project" value="UniProtKB-KW"/>
</dbReference>
<dbReference type="RefSeq" id="WP_341370121.1">
    <property type="nucleotide sequence ID" value="NZ_JBBPCO010000003.1"/>
</dbReference>
<dbReference type="Gene3D" id="3.30.450.20">
    <property type="entry name" value="PAS domain"/>
    <property type="match status" value="2"/>
</dbReference>
<dbReference type="SMART" id="SM00388">
    <property type="entry name" value="HisKA"/>
    <property type="match status" value="1"/>
</dbReference>
<dbReference type="InterPro" id="IPR036890">
    <property type="entry name" value="HATPase_C_sf"/>
</dbReference>
<dbReference type="CDD" id="cd00082">
    <property type="entry name" value="HisKA"/>
    <property type="match status" value="1"/>
</dbReference>
<evidence type="ECO:0000256" key="2">
    <source>
        <dbReference type="ARBA" id="ARBA00012438"/>
    </source>
</evidence>
<keyword evidence="9" id="KW-0547">Nucleotide-binding</keyword>
<keyword evidence="6" id="KW-0175">Coiled coil</keyword>
<dbReference type="Pfam" id="PF00512">
    <property type="entry name" value="HisKA"/>
    <property type="match status" value="1"/>
</dbReference>
<name>A0ABU9D8M9_9PROT</name>
<dbReference type="EC" id="2.7.13.3" evidence="2"/>
<dbReference type="InterPro" id="IPR050351">
    <property type="entry name" value="BphY/WalK/GraS-like"/>
</dbReference>
<gene>
    <name evidence="9" type="ORF">WOB96_04690</name>
</gene>
<dbReference type="InterPro" id="IPR003661">
    <property type="entry name" value="HisK_dim/P_dom"/>
</dbReference>
<dbReference type="InterPro" id="IPR004358">
    <property type="entry name" value="Sig_transdc_His_kin-like_C"/>
</dbReference>
<sequence length="607" mass="68617">MSADNVTFTNAARPIVATFRLLGFLLMLFTLIYGIYAWYLEKQQTFDKLQALSANSAYSARQYFDHYKQGMRGLSQDLLAEGGLAQPQRAHVLLKRFQLGNPDLNSVNLVTADGQMFLSSLVPVGQPLPHLRRSAVIWRGFEETLRGQGFNVLPACQGLISGNWVIPMQLPVRDAKGRLRFVLSVSLPVARQQGAWRGLTPESMVHGLMRNDAYLQSRYPNPADFDFTFASRRQGPLVQALRSNPGRAWGTYQGTTEVDDEYRLGAYTRLQGYPLTAFVSVPLNQVFSGWIERVQVPFAMFFLLALAGIGIYQRGLRWQMRIERERQRAEREVRQLNAELEQRVAERTAELLELNAELESFSYSVSHDLRAPLRVVDSFSQILLQDCGERLQEGERRHLRRIHQASQRMGNLIEDLLSLSRVTRQEMRCRPVNLGVVARQIADHLQQPGLTARQVDFRIAPDVPAYGDERLLRIVLENLIGNAWKFTGKRADACIEFGMLREGEERIYFVRDNGAGFDMNYAGKLFSAFQRLHSMQEFEGTGIGLATVARIIHRHGGKVWAQGGVDEGATFFFTLRQPAILVLAEDAQCGDAELSTEADENSRLFVG</sequence>
<dbReference type="EMBL" id="JBBPCO010000003">
    <property type="protein sequence ID" value="MEK8089055.1"/>
    <property type="molecule type" value="Genomic_DNA"/>
</dbReference>
<comment type="catalytic activity">
    <reaction evidence="1">
        <text>ATP + protein L-histidine = ADP + protein N-phospho-L-histidine.</text>
        <dbReference type="EC" id="2.7.13.3"/>
    </reaction>
</comment>
<evidence type="ECO:0000313" key="9">
    <source>
        <dbReference type="EMBL" id="MEK8089055.1"/>
    </source>
</evidence>
<reference evidence="9 10" key="1">
    <citation type="submission" date="2024-04" db="EMBL/GenBank/DDBJ databases">
        <authorList>
            <person name="Abashina T."/>
            <person name="Shaikin A."/>
        </authorList>
    </citation>
    <scope>NUCLEOTIDE SEQUENCE [LARGE SCALE GENOMIC DNA]</scope>
    <source>
        <strain evidence="9 10">AAFK</strain>
    </source>
</reference>
<dbReference type="PRINTS" id="PR00344">
    <property type="entry name" value="BCTRLSENSOR"/>
</dbReference>
<protein>
    <recommendedName>
        <fullName evidence="2">histidine kinase</fullName>
        <ecNumber evidence="2">2.7.13.3</ecNumber>
    </recommendedName>
</protein>
<evidence type="ECO:0000256" key="6">
    <source>
        <dbReference type="SAM" id="Coils"/>
    </source>
</evidence>
<keyword evidence="9" id="KW-0067">ATP-binding</keyword>
<dbReference type="SUPFAM" id="SSF55874">
    <property type="entry name" value="ATPase domain of HSP90 chaperone/DNA topoisomerase II/histidine kinase"/>
    <property type="match status" value="1"/>
</dbReference>
<keyword evidence="7" id="KW-0812">Transmembrane</keyword>
<evidence type="ECO:0000256" key="7">
    <source>
        <dbReference type="SAM" id="Phobius"/>
    </source>
</evidence>
<dbReference type="CDD" id="cd12915">
    <property type="entry name" value="PDC2_DGC_like"/>
    <property type="match status" value="1"/>
</dbReference>
<evidence type="ECO:0000256" key="4">
    <source>
        <dbReference type="ARBA" id="ARBA00022679"/>
    </source>
</evidence>
<dbReference type="PANTHER" id="PTHR42878">
    <property type="entry name" value="TWO-COMPONENT HISTIDINE KINASE"/>
    <property type="match status" value="1"/>
</dbReference>
<keyword evidence="7" id="KW-0472">Membrane</keyword>
<feature type="coiled-coil region" evidence="6">
    <location>
        <begin position="319"/>
        <end position="357"/>
    </location>
</feature>
<dbReference type="Proteomes" id="UP001446205">
    <property type="component" value="Unassembled WGS sequence"/>
</dbReference>
<evidence type="ECO:0000256" key="1">
    <source>
        <dbReference type="ARBA" id="ARBA00000085"/>
    </source>
</evidence>
<keyword evidence="4" id="KW-0808">Transferase</keyword>
<evidence type="ECO:0000313" key="10">
    <source>
        <dbReference type="Proteomes" id="UP001446205"/>
    </source>
</evidence>
<evidence type="ECO:0000256" key="5">
    <source>
        <dbReference type="ARBA" id="ARBA00022777"/>
    </source>
</evidence>
<dbReference type="Gene3D" id="3.30.565.10">
    <property type="entry name" value="Histidine kinase-like ATPase, C-terminal domain"/>
    <property type="match status" value="1"/>
</dbReference>
<comment type="caution">
    <text evidence="9">The sequence shown here is derived from an EMBL/GenBank/DDBJ whole genome shotgun (WGS) entry which is preliminary data.</text>
</comment>
<feature type="domain" description="Histidine kinase" evidence="8">
    <location>
        <begin position="364"/>
        <end position="579"/>
    </location>
</feature>
<dbReference type="SMART" id="SM00387">
    <property type="entry name" value="HATPase_c"/>
    <property type="match status" value="1"/>
</dbReference>
<dbReference type="SUPFAM" id="SSF47384">
    <property type="entry name" value="Homodimeric domain of signal transducing histidine kinase"/>
    <property type="match status" value="1"/>
</dbReference>
<dbReference type="InterPro" id="IPR036097">
    <property type="entry name" value="HisK_dim/P_sf"/>
</dbReference>
<evidence type="ECO:0000259" key="8">
    <source>
        <dbReference type="PROSITE" id="PS50109"/>
    </source>
</evidence>
<feature type="transmembrane region" description="Helical" evidence="7">
    <location>
        <begin position="21"/>
        <end position="40"/>
    </location>
</feature>
<dbReference type="PANTHER" id="PTHR42878:SF15">
    <property type="entry name" value="BACTERIOPHYTOCHROME"/>
    <property type="match status" value="1"/>
</dbReference>
<organism evidence="9 10">
    <name type="scientific">Thermithiobacillus plumbiphilus</name>
    <dbReference type="NCBI Taxonomy" id="1729899"/>
    <lineage>
        <taxon>Bacteria</taxon>
        <taxon>Pseudomonadati</taxon>
        <taxon>Pseudomonadota</taxon>
        <taxon>Acidithiobacillia</taxon>
        <taxon>Acidithiobacillales</taxon>
        <taxon>Thermithiobacillaceae</taxon>
        <taxon>Thermithiobacillus</taxon>
    </lineage>
</organism>
<dbReference type="InterPro" id="IPR005467">
    <property type="entry name" value="His_kinase_dom"/>
</dbReference>
<accession>A0ABU9D8M9</accession>
<keyword evidence="3" id="KW-0597">Phosphoprotein</keyword>
<dbReference type="Gene3D" id="1.10.287.130">
    <property type="match status" value="1"/>
</dbReference>
<evidence type="ECO:0000256" key="3">
    <source>
        <dbReference type="ARBA" id="ARBA00022553"/>
    </source>
</evidence>
<keyword evidence="5" id="KW-0418">Kinase</keyword>
<dbReference type="Pfam" id="PF02518">
    <property type="entry name" value="HATPase_c"/>
    <property type="match status" value="1"/>
</dbReference>
<proteinExistence type="predicted"/>
<keyword evidence="10" id="KW-1185">Reference proteome</keyword>